<keyword evidence="4" id="KW-1185">Reference proteome</keyword>
<dbReference type="Proteomes" id="UP000276133">
    <property type="component" value="Unassembled WGS sequence"/>
</dbReference>
<feature type="domain" description="G8" evidence="2">
    <location>
        <begin position="268"/>
        <end position="402"/>
    </location>
</feature>
<evidence type="ECO:0000313" key="3">
    <source>
        <dbReference type="EMBL" id="RNA00179.1"/>
    </source>
</evidence>
<gene>
    <name evidence="3" type="ORF">BpHYR1_018591</name>
</gene>
<dbReference type="AlphaFoldDB" id="A0A3M7PMF9"/>
<dbReference type="PROSITE" id="PS51484">
    <property type="entry name" value="G8"/>
    <property type="match status" value="1"/>
</dbReference>
<dbReference type="PANTHER" id="PTHR46769:SF2">
    <property type="entry name" value="FIBROCYSTIN-L ISOFORM 2 PRECURSOR-RELATED"/>
    <property type="match status" value="1"/>
</dbReference>
<dbReference type="PANTHER" id="PTHR46769">
    <property type="entry name" value="POLYCYSTIC KIDNEY AND HEPATIC DISEASE 1 (AUTOSOMAL RECESSIVE)-LIKE 1"/>
    <property type="match status" value="1"/>
</dbReference>
<dbReference type="STRING" id="10195.A0A3M7PMF9"/>
<feature type="non-terminal residue" evidence="3">
    <location>
        <position position="555"/>
    </location>
</feature>
<evidence type="ECO:0000259" key="2">
    <source>
        <dbReference type="PROSITE" id="PS51484"/>
    </source>
</evidence>
<comment type="caution">
    <text evidence="3">The sequence shown here is derived from an EMBL/GenBank/DDBJ whole genome shotgun (WGS) entry which is preliminary data.</text>
</comment>
<evidence type="ECO:0000313" key="4">
    <source>
        <dbReference type="Proteomes" id="UP000276133"/>
    </source>
</evidence>
<proteinExistence type="predicted"/>
<dbReference type="InterPro" id="IPR052387">
    <property type="entry name" value="Fibrocystin"/>
</dbReference>
<organism evidence="3 4">
    <name type="scientific">Brachionus plicatilis</name>
    <name type="common">Marine rotifer</name>
    <name type="synonym">Brachionus muelleri</name>
    <dbReference type="NCBI Taxonomy" id="10195"/>
    <lineage>
        <taxon>Eukaryota</taxon>
        <taxon>Metazoa</taxon>
        <taxon>Spiralia</taxon>
        <taxon>Gnathifera</taxon>
        <taxon>Rotifera</taxon>
        <taxon>Eurotatoria</taxon>
        <taxon>Monogononta</taxon>
        <taxon>Pseudotrocha</taxon>
        <taxon>Ploima</taxon>
        <taxon>Brachionidae</taxon>
        <taxon>Brachionus</taxon>
    </lineage>
</organism>
<accession>A0A3M7PMF9</accession>
<sequence>MERVYCGGWLTKLENLKFINVQVRTIHRWDWDLVYDDVDGSLTDEQNAVVVYNNNFTMNKPTCHTDSRFINGTVCTDTKQWIRFAFNELQPDLVLRANITNMNGQVASTIKYAKRLTHLFGFMSALEANQEYLIEFDEALYPTNVSYSAGVYNIEPASWIIIKHRMWKKPDRVYFGTRLQIESFVPLTPAMDTGTWYWHNSTQMLSFILNNNINTAPFVDYQILLDAHVCRYAGCVLPVQPAYRLPVTERPPNALFWSNVETWAFAEPGWGGHVESRRAARSYQLPQEGESVKIPDGRYVVVDCPIPKLKYLQIEGILEFDNGLNHTVSAELIFINGGQLIIGWEKDPMLNDVDIILRGTKQSLNFYLPNGINNIGGKGIGVYGGLDLHGQPREPSWTTLSASALKNSSQISLSVPVDWKVGELVVIGSTSYHPNQTEILQIVDKSNDNTSITFNTSLKYDHMSYGETYPNGQSYRIAAPVGLLSRNIRIVGEQYPNQFSDLYGSRILVSDYSNIDSDLKPVFYKGYARISNVEFDLFGQFSRGDSDDYKYGILF</sequence>
<keyword evidence="1" id="KW-0732">Signal</keyword>
<name>A0A3M7PMF9_BRAPC</name>
<dbReference type="Pfam" id="PF10162">
    <property type="entry name" value="G8"/>
    <property type="match status" value="1"/>
</dbReference>
<dbReference type="SMART" id="SM01225">
    <property type="entry name" value="G8"/>
    <property type="match status" value="1"/>
</dbReference>
<protein>
    <submittedName>
        <fullName evidence="3">Fibrocystin-L</fullName>
    </submittedName>
</protein>
<reference evidence="3 4" key="1">
    <citation type="journal article" date="2018" name="Sci. Rep.">
        <title>Genomic signatures of local adaptation to the degree of environmental predictability in rotifers.</title>
        <authorList>
            <person name="Franch-Gras L."/>
            <person name="Hahn C."/>
            <person name="Garcia-Roger E.M."/>
            <person name="Carmona M.J."/>
            <person name="Serra M."/>
            <person name="Gomez A."/>
        </authorList>
    </citation>
    <scope>NUCLEOTIDE SEQUENCE [LARGE SCALE GENOMIC DNA]</scope>
    <source>
        <strain evidence="3">HYR1</strain>
    </source>
</reference>
<dbReference type="OrthoDB" id="120976at2759"/>
<dbReference type="InterPro" id="IPR019316">
    <property type="entry name" value="G8_domain"/>
</dbReference>
<dbReference type="EMBL" id="REGN01009873">
    <property type="protein sequence ID" value="RNA00179.1"/>
    <property type="molecule type" value="Genomic_DNA"/>
</dbReference>
<evidence type="ECO:0000256" key="1">
    <source>
        <dbReference type="ARBA" id="ARBA00022729"/>
    </source>
</evidence>